<dbReference type="Gene3D" id="1.10.533.10">
    <property type="entry name" value="Death Domain, Fas"/>
    <property type="match status" value="1"/>
</dbReference>
<dbReference type="InterPro" id="IPR001315">
    <property type="entry name" value="CARD"/>
</dbReference>
<name>A0A8B6ETD6_MYTGA</name>
<feature type="domain" description="CARD" evidence="2">
    <location>
        <begin position="1"/>
        <end position="65"/>
    </location>
</feature>
<keyword evidence="1" id="KW-0175">Coiled coil</keyword>
<evidence type="ECO:0000313" key="3">
    <source>
        <dbReference type="EMBL" id="VDI39642.1"/>
    </source>
</evidence>
<dbReference type="PROSITE" id="PS50209">
    <property type="entry name" value="CARD"/>
    <property type="match status" value="1"/>
</dbReference>
<dbReference type="SUPFAM" id="SSF47986">
    <property type="entry name" value="DEATH domain"/>
    <property type="match status" value="1"/>
</dbReference>
<reference evidence="3" key="1">
    <citation type="submission" date="2018-11" db="EMBL/GenBank/DDBJ databases">
        <authorList>
            <person name="Alioto T."/>
            <person name="Alioto T."/>
        </authorList>
    </citation>
    <scope>NUCLEOTIDE SEQUENCE</scope>
</reference>
<comment type="caution">
    <text evidence="3">The sequence shown here is derived from an EMBL/GenBank/DDBJ whole genome shotgun (WGS) entry which is preliminary data.</text>
</comment>
<organism evidence="3 4">
    <name type="scientific">Mytilus galloprovincialis</name>
    <name type="common">Mediterranean mussel</name>
    <dbReference type="NCBI Taxonomy" id="29158"/>
    <lineage>
        <taxon>Eukaryota</taxon>
        <taxon>Metazoa</taxon>
        <taxon>Spiralia</taxon>
        <taxon>Lophotrochozoa</taxon>
        <taxon>Mollusca</taxon>
        <taxon>Bivalvia</taxon>
        <taxon>Autobranchia</taxon>
        <taxon>Pteriomorphia</taxon>
        <taxon>Mytilida</taxon>
        <taxon>Mytiloidea</taxon>
        <taxon>Mytilidae</taxon>
        <taxon>Mytilinae</taxon>
        <taxon>Mytilus</taxon>
    </lineage>
</organism>
<dbReference type="Proteomes" id="UP000596742">
    <property type="component" value="Unassembled WGS sequence"/>
</dbReference>
<proteinExistence type="predicted"/>
<evidence type="ECO:0000256" key="1">
    <source>
        <dbReference type="SAM" id="Coils"/>
    </source>
</evidence>
<dbReference type="GO" id="GO:0042981">
    <property type="term" value="P:regulation of apoptotic process"/>
    <property type="evidence" value="ECO:0007669"/>
    <property type="project" value="InterPro"/>
</dbReference>
<accession>A0A8B6ETD6</accession>
<dbReference type="AlphaFoldDB" id="A0A8B6ETD6"/>
<sequence length="238" mass="27725">MDAASAKRIKRNLVFFKENITQLSKVMDKLIETDSIRMEEKAEILAEKSLDTQCHILLELLMKRGGFDSLIEALKISGNGHVADKILNTDVCCRKDKTQLQKEDSFFVFDDRKEEIIQLIKERELVKMRYNELSNKYKTIKSDNETKSDDIKILKEEIDSLRYQLAEVEKKASNIKDELEKRDKEKGKHVELRPKLFKDRKDVGMDAVDGPLEELPNDVRGHVDSEGLLFRWKSRLQP</sequence>
<keyword evidence="4" id="KW-1185">Reference proteome</keyword>
<evidence type="ECO:0000313" key="4">
    <source>
        <dbReference type="Proteomes" id="UP000596742"/>
    </source>
</evidence>
<dbReference type="CDD" id="cd01671">
    <property type="entry name" value="CARD"/>
    <property type="match status" value="1"/>
</dbReference>
<dbReference type="OrthoDB" id="6114390at2759"/>
<feature type="coiled-coil region" evidence="1">
    <location>
        <begin position="144"/>
        <end position="185"/>
    </location>
</feature>
<gene>
    <name evidence="3" type="ORF">MGAL_10B069630</name>
</gene>
<dbReference type="InterPro" id="IPR011029">
    <property type="entry name" value="DEATH-like_dom_sf"/>
</dbReference>
<dbReference type="EMBL" id="UYJE01005706">
    <property type="protein sequence ID" value="VDI39642.1"/>
    <property type="molecule type" value="Genomic_DNA"/>
</dbReference>
<protein>
    <recommendedName>
        <fullName evidence="2">CARD domain-containing protein</fullName>
    </recommendedName>
</protein>
<evidence type="ECO:0000259" key="2">
    <source>
        <dbReference type="PROSITE" id="PS50209"/>
    </source>
</evidence>